<sequence length="1226" mass="129010">MEVGDKTTIKVTTAGLHFTASVLVCGSESLLVVQDNVIFSADIESSYSKLTCSLHIEELGEARLPKTVELLGADNQFKGTLTNIQTLIVSSGQVATFSKMTRTATYKDGVLTAQEVGAYRFAKFIIKDYATVTFETTGKVLQLTILELHYGSTLKGERILLQSNEILLQPGSTIDLSGGGYDSEQGPGKGLQISGEDLATGAGYASPGGSPSESNTGGDIYNLTRVPGEEGSGGGNSNSGVGGAGGGYLKIETFYDLTNYGVIKVDGTSATGNGAGGGSGGTIVAYCRNLLGDGTLSVNGGQGSGKGGGGSGGRMKFIFTQSFDFDGTITAYGGGNDDNLNTVKAGAGTIYIQDGTGNSLMNRLWIIGDTESSVQKQTHTLISGTTSDDFYYNVLSLKGYSYADIEGATTFLRIDNINGDNTGTMNVQNQQILKAEVFEGEQRHFITNINIDLAEQATLHVPLNMTVSGCTVNLKGRVTFNNLIVENGGTVILEPTSMTATYSGGVYDVSASTPGVYSLGYIGLKFGSTFSPSVGLQLIAVSMDMKRYIVLYSDFVDLKIATLTMERGAELNVVGKALDSEAPSTAHGTNNNGGSFASEGGVDIFTLDGILRANGDSSTSGGGGSGGSIYVKCASMLKGFGLMESNGGDTSSSSAGGGSGGRIAAYSEEDLYTGVGAYRAKGGDSSATNGRGGPGSIYTKIGSGKNEFETLTVDNENGQTIHYLTLNENNTDINFDLLNVENYAKLQVTEDGKNRLLNVKNVNGDGTGLIRMRQNQIGTLERFSLDVLISKLEINLELHNGGEFILSETTTILGKGTTALDLDGIMRGAVNLIVGTTRHMRMGSNAWIIPLKATELSTQARVSFGLLQLDPGSSLDFDENTGAEMLVGTLNAKFKSRITADYFNISCSNINIELEAKLSAASEDRIGSENIDILSGKANGTYGGAGHGGVGGGSKTIAGDSYGSIYHPKDTGSRAHSTGGRGGGKIYLKAGLSVINDGEISVNGSSSTLGGGSGGSIWVETYYIEGYGVFSTVGGSGSGSYGAGSAGRISIDSKLVIEYEGEYYAFGGAGSNDELAAGGGTVYLEDIRKGVAYRRLMLDNLDRSIEKYSTIDEQTQTEFYFDEVHIMRKASLQVRDKGIDIFMDIRQLYGDRSGLLHLHNNQRFIVEYEQGIRQALTSGVNFIVDDGGEIIIPAISYIYGKGVHMTGVTRNLDLYKYMGDSQVWLT</sequence>
<proteinExistence type="predicted"/>
<dbReference type="OrthoDB" id="5965221at2759"/>
<comment type="caution">
    <text evidence="2">The sequence shown here is derived from an EMBL/GenBank/DDBJ whole genome shotgun (WGS) entry which is preliminary data.</text>
</comment>
<feature type="compositionally biased region" description="Gly residues" evidence="1">
    <location>
        <begin position="230"/>
        <end position="239"/>
    </location>
</feature>
<accession>A0A8B6E0A9</accession>
<gene>
    <name evidence="2" type="ORF">MGAL_10B007828</name>
</gene>
<dbReference type="PANTHER" id="PTHR31513:SF2">
    <property type="entry name" value="MRAZ"/>
    <property type="match status" value="1"/>
</dbReference>
<keyword evidence="3" id="KW-1185">Reference proteome</keyword>
<dbReference type="PANTHER" id="PTHR31513">
    <property type="entry name" value="EPHRIN TYPE-B RECEPTOR"/>
    <property type="match status" value="1"/>
</dbReference>
<reference evidence="2" key="1">
    <citation type="submission" date="2018-11" db="EMBL/GenBank/DDBJ databases">
        <authorList>
            <person name="Alioto T."/>
            <person name="Alioto T."/>
        </authorList>
    </citation>
    <scope>NUCLEOTIDE SEQUENCE</scope>
</reference>
<organism evidence="2 3">
    <name type="scientific">Mytilus galloprovincialis</name>
    <name type="common">Mediterranean mussel</name>
    <dbReference type="NCBI Taxonomy" id="29158"/>
    <lineage>
        <taxon>Eukaryota</taxon>
        <taxon>Metazoa</taxon>
        <taxon>Spiralia</taxon>
        <taxon>Lophotrochozoa</taxon>
        <taxon>Mollusca</taxon>
        <taxon>Bivalvia</taxon>
        <taxon>Autobranchia</taxon>
        <taxon>Pteriomorphia</taxon>
        <taxon>Mytilida</taxon>
        <taxon>Mytiloidea</taxon>
        <taxon>Mytilidae</taxon>
        <taxon>Mytilinae</taxon>
        <taxon>Mytilus</taxon>
    </lineage>
</organism>
<evidence type="ECO:0000313" key="3">
    <source>
        <dbReference type="Proteomes" id="UP000596742"/>
    </source>
</evidence>
<protein>
    <submittedName>
        <fullName evidence="2">Uncharacterized protein</fullName>
    </submittedName>
</protein>
<feature type="region of interest" description="Disordered" evidence="1">
    <location>
        <begin position="202"/>
        <end position="239"/>
    </location>
</feature>
<dbReference type="EMBL" id="UYJE01004254">
    <property type="protein sequence ID" value="VDI26438.1"/>
    <property type="molecule type" value="Genomic_DNA"/>
</dbReference>
<name>A0A8B6E0A9_MYTGA</name>
<dbReference type="AlphaFoldDB" id="A0A8B6E0A9"/>
<feature type="compositionally biased region" description="Low complexity" evidence="1">
    <location>
        <begin position="202"/>
        <end position="214"/>
    </location>
</feature>
<evidence type="ECO:0000256" key="1">
    <source>
        <dbReference type="SAM" id="MobiDB-lite"/>
    </source>
</evidence>
<dbReference type="Proteomes" id="UP000596742">
    <property type="component" value="Unassembled WGS sequence"/>
</dbReference>
<evidence type="ECO:0000313" key="2">
    <source>
        <dbReference type="EMBL" id="VDI26438.1"/>
    </source>
</evidence>